<comment type="caution">
    <text evidence="4">The sequence shown here is derived from an EMBL/GenBank/DDBJ whole genome shotgun (WGS) entry which is preliminary data.</text>
</comment>
<dbReference type="InterPro" id="IPR046529">
    <property type="entry name" value="DUF6594"/>
</dbReference>
<keyword evidence="2" id="KW-0812">Transmembrane</keyword>
<feature type="transmembrane region" description="Helical" evidence="2">
    <location>
        <begin position="260"/>
        <end position="279"/>
    </location>
</feature>
<keyword evidence="5" id="KW-1185">Reference proteome</keyword>
<keyword evidence="2" id="KW-0472">Membrane</keyword>
<feature type="transmembrane region" description="Helical" evidence="2">
    <location>
        <begin position="229"/>
        <end position="253"/>
    </location>
</feature>
<feature type="compositionally biased region" description="Polar residues" evidence="1">
    <location>
        <begin position="1"/>
        <end position="14"/>
    </location>
</feature>
<sequence>MSTSEESQSSTAVESPSKAEPPCDEDEFLQNNCWFRNNRNKKEPPEPRGVAGVVAFQENHGNMELIRDFSYPAKVLTHYVGSELACLVNELRSFSTEHNEELRRLTKNQTRPAGHPPILAEYDVIMQALQEKYLQYTTIVEKTIYLRKNLYPANLAPVYDFVGAIFDGKMLDKGSHVYWDHLEEQCYIDPPPPSWVEKVIYSRVGMWLIEKVFRGPTPNTRQVPKATELFVIFVMQVIGTTILIICPVSIMLLRVLDNGELFALVSVSIVIFSLFSSAINNGNVSHTFLAVIGYTAVLAGFADVGSRALGT</sequence>
<protein>
    <recommendedName>
        <fullName evidence="3">DUF6594 domain-containing protein</fullName>
    </recommendedName>
</protein>
<feature type="region of interest" description="Disordered" evidence="1">
    <location>
        <begin position="1"/>
        <end position="26"/>
    </location>
</feature>
<keyword evidence="2" id="KW-1133">Transmembrane helix</keyword>
<evidence type="ECO:0000256" key="1">
    <source>
        <dbReference type="SAM" id="MobiDB-lite"/>
    </source>
</evidence>
<dbReference type="EMBL" id="MU863901">
    <property type="protein sequence ID" value="KAK4201961.1"/>
    <property type="molecule type" value="Genomic_DNA"/>
</dbReference>
<proteinExistence type="predicted"/>
<accession>A0AAN6XLT3</accession>
<reference evidence="4" key="1">
    <citation type="journal article" date="2023" name="Mol. Phylogenet. Evol.">
        <title>Genome-scale phylogeny and comparative genomics of the fungal order Sordariales.</title>
        <authorList>
            <person name="Hensen N."/>
            <person name="Bonometti L."/>
            <person name="Westerberg I."/>
            <person name="Brannstrom I.O."/>
            <person name="Guillou S."/>
            <person name="Cros-Aarteil S."/>
            <person name="Calhoun S."/>
            <person name="Haridas S."/>
            <person name="Kuo A."/>
            <person name="Mondo S."/>
            <person name="Pangilinan J."/>
            <person name="Riley R."/>
            <person name="LaButti K."/>
            <person name="Andreopoulos B."/>
            <person name="Lipzen A."/>
            <person name="Chen C."/>
            <person name="Yan M."/>
            <person name="Daum C."/>
            <person name="Ng V."/>
            <person name="Clum A."/>
            <person name="Steindorff A."/>
            <person name="Ohm R.A."/>
            <person name="Martin F."/>
            <person name="Silar P."/>
            <person name="Natvig D.O."/>
            <person name="Lalanne C."/>
            <person name="Gautier V."/>
            <person name="Ament-Velasquez S.L."/>
            <person name="Kruys A."/>
            <person name="Hutchinson M.I."/>
            <person name="Powell A.J."/>
            <person name="Barry K."/>
            <person name="Miller A.N."/>
            <person name="Grigoriev I.V."/>
            <person name="Debuchy R."/>
            <person name="Gladieux P."/>
            <person name="Hiltunen Thoren M."/>
            <person name="Johannesson H."/>
        </authorList>
    </citation>
    <scope>NUCLEOTIDE SEQUENCE</scope>
    <source>
        <strain evidence="4">CBS 315.58</strain>
    </source>
</reference>
<reference evidence="4" key="2">
    <citation type="submission" date="2023-05" db="EMBL/GenBank/DDBJ databases">
        <authorList>
            <consortium name="Lawrence Berkeley National Laboratory"/>
            <person name="Steindorff A."/>
            <person name="Hensen N."/>
            <person name="Bonometti L."/>
            <person name="Westerberg I."/>
            <person name="Brannstrom I.O."/>
            <person name="Guillou S."/>
            <person name="Cros-Aarteil S."/>
            <person name="Calhoun S."/>
            <person name="Haridas S."/>
            <person name="Kuo A."/>
            <person name="Mondo S."/>
            <person name="Pangilinan J."/>
            <person name="Riley R."/>
            <person name="Labutti K."/>
            <person name="Andreopoulos B."/>
            <person name="Lipzen A."/>
            <person name="Chen C."/>
            <person name="Yanf M."/>
            <person name="Daum C."/>
            <person name="Ng V."/>
            <person name="Clum A."/>
            <person name="Ohm R."/>
            <person name="Martin F."/>
            <person name="Silar P."/>
            <person name="Natvig D."/>
            <person name="Lalanne C."/>
            <person name="Gautier V."/>
            <person name="Ament-Velasquez S.L."/>
            <person name="Kruys A."/>
            <person name="Hutchinson M.I."/>
            <person name="Powell A.J."/>
            <person name="Barry K."/>
            <person name="Miller A.N."/>
            <person name="Grigoriev I.V."/>
            <person name="Debuchy R."/>
            <person name="Gladieux P."/>
            <person name="Thoren M.H."/>
            <person name="Johannesson H."/>
        </authorList>
    </citation>
    <scope>NUCLEOTIDE SEQUENCE</scope>
    <source>
        <strain evidence="4">CBS 315.58</strain>
    </source>
</reference>
<evidence type="ECO:0000313" key="4">
    <source>
        <dbReference type="EMBL" id="KAK4201961.1"/>
    </source>
</evidence>
<dbReference type="Proteomes" id="UP001303160">
    <property type="component" value="Unassembled WGS sequence"/>
</dbReference>
<evidence type="ECO:0000313" key="5">
    <source>
        <dbReference type="Proteomes" id="UP001303160"/>
    </source>
</evidence>
<dbReference type="AlphaFoldDB" id="A0AAN6XLT3"/>
<organism evidence="4 5">
    <name type="scientific">Triangularia verruculosa</name>
    <dbReference type="NCBI Taxonomy" id="2587418"/>
    <lineage>
        <taxon>Eukaryota</taxon>
        <taxon>Fungi</taxon>
        <taxon>Dikarya</taxon>
        <taxon>Ascomycota</taxon>
        <taxon>Pezizomycotina</taxon>
        <taxon>Sordariomycetes</taxon>
        <taxon>Sordariomycetidae</taxon>
        <taxon>Sordariales</taxon>
        <taxon>Podosporaceae</taxon>
        <taxon>Triangularia</taxon>
    </lineage>
</organism>
<evidence type="ECO:0000256" key="2">
    <source>
        <dbReference type="SAM" id="Phobius"/>
    </source>
</evidence>
<name>A0AAN6XLT3_9PEZI</name>
<gene>
    <name evidence="4" type="ORF">QBC40DRAFT_347341</name>
</gene>
<evidence type="ECO:0000259" key="3">
    <source>
        <dbReference type="Pfam" id="PF20237"/>
    </source>
</evidence>
<feature type="transmembrane region" description="Helical" evidence="2">
    <location>
        <begin position="285"/>
        <end position="305"/>
    </location>
</feature>
<feature type="domain" description="DUF6594" evidence="3">
    <location>
        <begin position="55"/>
        <end position="299"/>
    </location>
</feature>
<dbReference type="Pfam" id="PF20237">
    <property type="entry name" value="DUF6594"/>
    <property type="match status" value="1"/>
</dbReference>